<evidence type="ECO:0000313" key="5">
    <source>
        <dbReference type="Proteomes" id="UP000663866"/>
    </source>
</evidence>
<gene>
    <name evidence="2" type="ORF">OVN521_LOCUS14614</name>
    <name evidence="3" type="ORF">UXM345_LOCUS35727</name>
</gene>
<dbReference type="PROSITE" id="PS50181">
    <property type="entry name" value="FBOX"/>
    <property type="match status" value="1"/>
</dbReference>
<reference evidence="3" key="1">
    <citation type="submission" date="2021-02" db="EMBL/GenBank/DDBJ databases">
        <authorList>
            <person name="Nowell W R."/>
        </authorList>
    </citation>
    <scope>NUCLEOTIDE SEQUENCE</scope>
</reference>
<sequence length="275" mass="32315">MEGLPVELTDLPDEILLLILKKLDNTKVLYSFIGVNKLVHDSIFTNRLTVARCFSDDGPWPQSNNQILDQFCLQILPTIHHRIEWLNVEPSSLERILLCTNYPNLCGLGLYNLEKKIALHKTRLIHIFQNQISSLDIEFFRCKKSTLTENGNKDIFACILTVFSKLQYLHFVCCFFIDCLYLLDGRFDQLQRLSVDIDRILSPKIIIDNRKQLPNLKRFSLHCKWDTHKYNELIVPLLHRTSDLEELDLHLVVYSEKRFIDGYDLKYNIINHLLQ</sequence>
<dbReference type="Proteomes" id="UP000663842">
    <property type="component" value="Unassembled WGS sequence"/>
</dbReference>
<dbReference type="InterPro" id="IPR001810">
    <property type="entry name" value="F-box_dom"/>
</dbReference>
<dbReference type="AlphaFoldDB" id="A0A820KJ80"/>
<accession>A0A820KJ80</accession>
<name>A0A820KJ80_9BILA</name>
<proteinExistence type="predicted"/>
<dbReference type="Proteomes" id="UP000663866">
    <property type="component" value="Unassembled WGS sequence"/>
</dbReference>
<evidence type="ECO:0000313" key="2">
    <source>
        <dbReference type="EMBL" id="CAF3993300.1"/>
    </source>
</evidence>
<feature type="domain" description="F-box" evidence="1">
    <location>
        <begin position="5"/>
        <end position="57"/>
    </location>
</feature>
<protein>
    <recommendedName>
        <fullName evidence="1">F-box domain-containing protein</fullName>
    </recommendedName>
</protein>
<dbReference type="EMBL" id="CAJOBG010002238">
    <property type="protein sequence ID" value="CAF3993300.1"/>
    <property type="molecule type" value="Genomic_DNA"/>
</dbReference>
<comment type="caution">
    <text evidence="3">The sequence shown here is derived from an EMBL/GenBank/DDBJ whole genome shotgun (WGS) entry which is preliminary data.</text>
</comment>
<organism evidence="3 4">
    <name type="scientific">Rotaria magnacalcarata</name>
    <dbReference type="NCBI Taxonomy" id="392030"/>
    <lineage>
        <taxon>Eukaryota</taxon>
        <taxon>Metazoa</taxon>
        <taxon>Spiralia</taxon>
        <taxon>Gnathifera</taxon>
        <taxon>Rotifera</taxon>
        <taxon>Eurotatoria</taxon>
        <taxon>Bdelloidea</taxon>
        <taxon>Philodinida</taxon>
        <taxon>Philodinidae</taxon>
        <taxon>Rotaria</taxon>
    </lineage>
</organism>
<keyword evidence="5" id="KW-1185">Reference proteome</keyword>
<evidence type="ECO:0000313" key="4">
    <source>
        <dbReference type="Proteomes" id="UP000663842"/>
    </source>
</evidence>
<evidence type="ECO:0000313" key="3">
    <source>
        <dbReference type="EMBL" id="CAF4345211.1"/>
    </source>
</evidence>
<evidence type="ECO:0000259" key="1">
    <source>
        <dbReference type="PROSITE" id="PS50181"/>
    </source>
</evidence>
<dbReference type="EMBL" id="CAJOBF010015101">
    <property type="protein sequence ID" value="CAF4345211.1"/>
    <property type="molecule type" value="Genomic_DNA"/>
</dbReference>